<feature type="transmembrane region" description="Helical" evidence="1">
    <location>
        <begin position="171"/>
        <end position="193"/>
    </location>
</feature>
<evidence type="ECO:0000256" key="1">
    <source>
        <dbReference type="SAM" id="Phobius"/>
    </source>
</evidence>
<reference evidence="2 3" key="1">
    <citation type="submission" date="2024-07" db="EMBL/GenBank/DDBJ databases">
        <authorList>
            <person name="Lee S."/>
            <person name="Kang M."/>
        </authorList>
    </citation>
    <scope>NUCLEOTIDE SEQUENCE [LARGE SCALE GENOMIC DNA]</scope>
    <source>
        <strain evidence="2 3">DS6</strain>
    </source>
</reference>
<feature type="transmembrane region" description="Helical" evidence="1">
    <location>
        <begin position="81"/>
        <end position="101"/>
    </location>
</feature>
<keyword evidence="1" id="KW-1133">Transmembrane helix</keyword>
<dbReference type="Proteomes" id="UP001556631">
    <property type="component" value="Unassembled WGS sequence"/>
</dbReference>
<keyword evidence="3" id="KW-1185">Reference proteome</keyword>
<accession>A0ABV3T004</accession>
<feature type="transmembrane region" description="Helical" evidence="1">
    <location>
        <begin position="121"/>
        <end position="150"/>
    </location>
</feature>
<feature type="transmembrane region" description="Helical" evidence="1">
    <location>
        <begin position="199"/>
        <end position="218"/>
    </location>
</feature>
<keyword evidence="1" id="KW-0812">Transmembrane</keyword>
<name>A0ABV3T004_9ACTN</name>
<protein>
    <submittedName>
        <fullName evidence="2">Uncharacterized protein</fullName>
    </submittedName>
</protein>
<proteinExistence type="predicted"/>
<feature type="transmembrane region" description="Helical" evidence="1">
    <location>
        <begin position="38"/>
        <end position="60"/>
    </location>
</feature>
<dbReference type="EMBL" id="JBFPJR010000008">
    <property type="protein sequence ID" value="MEX0427229.1"/>
    <property type="molecule type" value="Genomic_DNA"/>
</dbReference>
<evidence type="ECO:0000313" key="3">
    <source>
        <dbReference type="Proteomes" id="UP001556631"/>
    </source>
</evidence>
<comment type="caution">
    <text evidence="2">The sequence shown here is derived from an EMBL/GenBank/DDBJ whole genome shotgun (WGS) entry which is preliminary data.</text>
</comment>
<gene>
    <name evidence="2" type="ORF">AB3X52_06310</name>
</gene>
<sequence>MKRRHMVQAAVAVVHAVAIVVCWLLWTGSESAELRWLVALNSIAAVAGFAQLFSGLYLAVPDSFSRRLRLDSMDLRPVGTAFWFAAVASAIGTVIGALTVPADYVSDAFHTGRWGMAPIGWLLPLGSWIAGCIACAVIVLPAGWVLSTVVRDSSGREHRNDFAVMSAEERLVGALLVLDVAYVLTVGVFHAIADTGFEWHWVWLYGVALAIALIGVIWERAAVRRRAARGVHTQWDEGLPPALRRDITRFLG</sequence>
<organism evidence="2 3">
    <name type="scientific">Nocardioides eburneus</name>
    <dbReference type="NCBI Taxonomy" id="3231482"/>
    <lineage>
        <taxon>Bacteria</taxon>
        <taxon>Bacillati</taxon>
        <taxon>Actinomycetota</taxon>
        <taxon>Actinomycetes</taxon>
        <taxon>Propionibacteriales</taxon>
        <taxon>Nocardioidaceae</taxon>
        <taxon>Nocardioides</taxon>
    </lineage>
</organism>
<evidence type="ECO:0000313" key="2">
    <source>
        <dbReference type="EMBL" id="MEX0427229.1"/>
    </source>
</evidence>
<dbReference type="RefSeq" id="WP_367992408.1">
    <property type="nucleotide sequence ID" value="NZ_JBFPJR010000008.1"/>
</dbReference>
<keyword evidence="1" id="KW-0472">Membrane</keyword>
<feature type="transmembrane region" description="Helical" evidence="1">
    <location>
        <begin position="7"/>
        <end position="26"/>
    </location>
</feature>